<evidence type="ECO:0000313" key="4">
    <source>
        <dbReference type="EMBL" id="KAL3615975.1"/>
    </source>
</evidence>
<dbReference type="SMART" id="SM00184">
    <property type="entry name" value="RING"/>
    <property type="match status" value="1"/>
</dbReference>
<dbReference type="InterPro" id="IPR013083">
    <property type="entry name" value="Znf_RING/FYVE/PHD"/>
</dbReference>
<feature type="region of interest" description="Disordered" evidence="2">
    <location>
        <begin position="160"/>
        <end position="194"/>
    </location>
</feature>
<dbReference type="PROSITE" id="PS50089">
    <property type="entry name" value="ZF_RING_2"/>
    <property type="match status" value="1"/>
</dbReference>
<feature type="compositionally biased region" description="Gly residues" evidence="2">
    <location>
        <begin position="182"/>
        <end position="191"/>
    </location>
</feature>
<dbReference type="SUPFAM" id="SSF57850">
    <property type="entry name" value="RING/U-box"/>
    <property type="match status" value="1"/>
</dbReference>
<accession>A0ABD3BF00</accession>
<dbReference type="Proteomes" id="UP001632038">
    <property type="component" value="Unassembled WGS sequence"/>
</dbReference>
<dbReference type="AlphaFoldDB" id="A0ABD3BF00"/>
<dbReference type="GO" id="GO:0008270">
    <property type="term" value="F:zinc ion binding"/>
    <property type="evidence" value="ECO:0007669"/>
    <property type="project" value="UniProtKB-KW"/>
</dbReference>
<dbReference type="EMBL" id="JAVIJP010000099">
    <property type="protein sequence ID" value="KAL3615975.1"/>
    <property type="molecule type" value="Genomic_DNA"/>
</dbReference>
<keyword evidence="1" id="KW-0479">Metal-binding</keyword>
<reference evidence="5" key="1">
    <citation type="journal article" date="2024" name="IScience">
        <title>Strigolactones Initiate the Formation of Haustorium-like Structures in Castilleja.</title>
        <authorList>
            <person name="Buerger M."/>
            <person name="Peterson D."/>
            <person name="Chory J."/>
        </authorList>
    </citation>
    <scope>NUCLEOTIDE SEQUENCE [LARGE SCALE GENOMIC DNA]</scope>
</reference>
<proteinExistence type="predicted"/>
<organism evidence="4 5">
    <name type="scientific">Castilleja foliolosa</name>
    <dbReference type="NCBI Taxonomy" id="1961234"/>
    <lineage>
        <taxon>Eukaryota</taxon>
        <taxon>Viridiplantae</taxon>
        <taxon>Streptophyta</taxon>
        <taxon>Embryophyta</taxon>
        <taxon>Tracheophyta</taxon>
        <taxon>Spermatophyta</taxon>
        <taxon>Magnoliopsida</taxon>
        <taxon>eudicotyledons</taxon>
        <taxon>Gunneridae</taxon>
        <taxon>Pentapetalae</taxon>
        <taxon>asterids</taxon>
        <taxon>lamiids</taxon>
        <taxon>Lamiales</taxon>
        <taxon>Orobanchaceae</taxon>
        <taxon>Pedicularideae</taxon>
        <taxon>Castillejinae</taxon>
        <taxon>Castilleja</taxon>
    </lineage>
</organism>
<feature type="compositionally biased region" description="Polar residues" evidence="2">
    <location>
        <begin position="29"/>
        <end position="38"/>
    </location>
</feature>
<evidence type="ECO:0000313" key="5">
    <source>
        <dbReference type="Proteomes" id="UP001632038"/>
    </source>
</evidence>
<keyword evidence="5" id="KW-1185">Reference proteome</keyword>
<feature type="domain" description="RING-type" evidence="3">
    <location>
        <begin position="247"/>
        <end position="285"/>
    </location>
</feature>
<evidence type="ECO:0000256" key="1">
    <source>
        <dbReference type="PROSITE-ProRule" id="PRU00175"/>
    </source>
</evidence>
<dbReference type="InterPro" id="IPR001841">
    <property type="entry name" value="Znf_RING"/>
</dbReference>
<keyword evidence="1" id="KW-0862">Zinc</keyword>
<sequence>MALVGGEKLDSHTHNLRDFLRIKDDGRHSNLNQSTSSSGGAGRQNPPGQTLHAILSATRSPAPPRPAEEPPLQRIESNRTLLDIIRDDQTSGLGGDQREGRLSWKQLREKIRLRTRGGGGGQSWLSTISIPASDVPISNNSHYNNRTTSTMMTRRHSTRFNPDVDSAESTQHTISEDNLRRSGGGGGGGENGAAEQPVRMSLMALLAENDRQMGLEGSAFVMCEEEENVVAEEESVSVAAAGEYNSCCVCMLRHKGAAFIPCGHTFCRLCSRELWAQRGNCPLCNNYILEILDIF</sequence>
<keyword evidence="1" id="KW-0863">Zinc-finger</keyword>
<evidence type="ECO:0000256" key="2">
    <source>
        <dbReference type="SAM" id="MobiDB-lite"/>
    </source>
</evidence>
<dbReference type="CDD" id="cd16449">
    <property type="entry name" value="RING-HC"/>
    <property type="match status" value="1"/>
</dbReference>
<dbReference type="Pfam" id="PF13920">
    <property type="entry name" value="zf-C3HC4_3"/>
    <property type="match status" value="1"/>
</dbReference>
<feature type="region of interest" description="Disordered" evidence="2">
    <location>
        <begin position="24"/>
        <end position="49"/>
    </location>
</feature>
<name>A0ABD3BF00_9LAMI</name>
<dbReference type="Gene3D" id="3.30.40.10">
    <property type="entry name" value="Zinc/RING finger domain, C3HC4 (zinc finger)"/>
    <property type="match status" value="1"/>
</dbReference>
<dbReference type="PANTHER" id="PTHR46629">
    <property type="entry name" value="OS01G0917900 PROTEIN"/>
    <property type="match status" value="1"/>
</dbReference>
<evidence type="ECO:0000259" key="3">
    <source>
        <dbReference type="PROSITE" id="PS50089"/>
    </source>
</evidence>
<comment type="caution">
    <text evidence="4">The sequence shown here is derived from an EMBL/GenBank/DDBJ whole genome shotgun (WGS) entry which is preliminary data.</text>
</comment>
<gene>
    <name evidence="4" type="ORF">CASFOL_040269</name>
</gene>
<protein>
    <recommendedName>
        <fullName evidence="3">RING-type domain-containing protein</fullName>
    </recommendedName>
</protein>